<evidence type="ECO:0000256" key="5">
    <source>
        <dbReference type="ARBA" id="ARBA00022500"/>
    </source>
</evidence>
<evidence type="ECO:0000256" key="11">
    <source>
        <dbReference type="SAM" id="SignalP"/>
    </source>
</evidence>
<evidence type="ECO:0000256" key="10">
    <source>
        <dbReference type="RuleBase" id="RU364125"/>
    </source>
</evidence>
<reference evidence="12 13" key="1">
    <citation type="submission" date="2019-02" db="EMBL/GenBank/DDBJ databases">
        <title>Marinobacter halodurans sp. nov., a marine bacterium isolated from sea tidal flat.</title>
        <authorList>
            <person name="Yoo Y."/>
            <person name="Lee D.W."/>
            <person name="Kim B.S."/>
            <person name="Kim J.-J."/>
        </authorList>
    </citation>
    <scope>NUCLEOTIDE SEQUENCE [LARGE SCALE GENOMIC DNA]</scope>
    <source>
        <strain evidence="12 13">YJ-S3-2</strain>
    </source>
</reference>
<comment type="subcellular location">
    <subcellularLocation>
        <location evidence="10">Cell inner membrane</location>
    </subcellularLocation>
    <subcellularLocation>
        <location evidence="2">Cell membrane</location>
        <topology evidence="2">Single-pass membrane protein</topology>
    </subcellularLocation>
</comment>
<sequence length="149" mass="16379">MTFCRLMFATALALVCLASVSVQASEEEASDDTATEGQAAPAPSIYVAMDPPFITNIGQSTGRLSYVKAEVTLRVGSKEAQTAVEEHEPRLRHEMVMLLAREKLEELSTPEGQEALRQKALEAFNKVLEEEQTGAEIMDVLFTSFVVQR</sequence>
<dbReference type="PANTHER" id="PTHR35091">
    <property type="entry name" value="FLAGELLAR PROTEIN FLIL"/>
    <property type="match status" value="1"/>
</dbReference>
<comment type="similarity">
    <text evidence="3 10">Belongs to the FliL family.</text>
</comment>
<evidence type="ECO:0000313" key="13">
    <source>
        <dbReference type="Proteomes" id="UP000313645"/>
    </source>
</evidence>
<keyword evidence="11" id="KW-0732">Signal</keyword>
<dbReference type="RefSeq" id="WP_131479613.1">
    <property type="nucleotide sequence ID" value="NZ_SJDL01000005.1"/>
</dbReference>
<keyword evidence="5 10" id="KW-0145">Chemotaxis</keyword>
<name>A0ABY1ZSP4_9GAMM</name>
<dbReference type="EMBL" id="SJDL01000005">
    <property type="protein sequence ID" value="TBW58189.1"/>
    <property type="molecule type" value="Genomic_DNA"/>
</dbReference>
<keyword evidence="10" id="KW-0997">Cell inner membrane</keyword>
<evidence type="ECO:0000256" key="6">
    <source>
        <dbReference type="ARBA" id="ARBA00022692"/>
    </source>
</evidence>
<keyword evidence="12" id="KW-0966">Cell projection</keyword>
<organism evidence="12 13">
    <name type="scientific">Marinobacter halodurans</name>
    <dbReference type="NCBI Taxonomy" id="2528979"/>
    <lineage>
        <taxon>Bacteria</taxon>
        <taxon>Pseudomonadati</taxon>
        <taxon>Pseudomonadota</taxon>
        <taxon>Gammaproteobacteria</taxon>
        <taxon>Pseudomonadales</taxon>
        <taxon>Marinobacteraceae</taxon>
        <taxon>Marinobacter</taxon>
    </lineage>
</organism>
<evidence type="ECO:0000313" key="12">
    <source>
        <dbReference type="EMBL" id="TBW58189.1"/>
    </source>
</evidence>
<dbReference type="InterPro" id="IPR005503">
    <property type="entry name" value="FliL"/>
</dbReference>
<dbReference type="PANTHER" id="PTHR35091:SF2">
    <property type="entry name" value="FLAGELLAR PROTEIN FLIL"/>
    <property type="match status" value="1"/>
</dbReference>
<evidence type="ECO:0000256" key="2">
    <source>
        <dbReference type="ARBA" id="ARBA00004162"/>
    </source>
</evidence>
<keyword evidence="12" id="KW-0969">Cilium</keyword>
<evidence type="ECO:0000256" key="4">
    <source>
        <dbReference type="ARBA" id="ARBA00022475"/>
    </source>
</evidence>
<evidence type="ECO:0000256" key="1">
    <source>
        <dbReference type="ARBA" id="ARBA00002254"/>
    </source>
</evidence>
<feature type="signal peptide" evidence="11">
    <location>
        <begin position="1"/>
        <end position="24"/>
    </location>
</feature>
<keyword evidence="9 10" id="KW-0472">Membrane</keyword>
<protein>
    <recommendedName>
        <fullName evidence="10">Flagellar protein FliL</fullName>
    </recommendedName>
</protein>
<dbReference type="Pfam" id="PF03748">
    <property type="entry name" value="FliL"/>
    <property type="match status" value="1"/>
</dbReference>
<comment type="function">
    <text evidence="1 10">Controls the rotational direction of flagella during chemotaxis.</text>
</comment>
<accession>A0ABY1ZSP4</accession>
<evidence type="ECO:0000256" key="8">
    <source>
        <dbReference type="ARBA" id="ARBA00022989"/>
    </source>
</evidence>
<keyword evidence="12" id="KW-0282">Flagellum</keyword>
<keyword evidence="13" id="KW-1185">Reference proteome</keyword>
<evidence type="ECO:0000256" key="7">
    <source>
        <dbReference type="ARBA" id="ARBA00022779"/>
    </source>
</evidence>
<keyword evidence="6" id="KW-0812">Transmembrane</keyword>
<gene>
    <name evidence="12" type="ORF">EZI54_04875</name>
</gene>
<keyword evidence="4" id="KW-1003">Cell membrane</keyword>
<dbReference type="Proteomes" id="UP000313645">
    <property type="component" value="Unassembled WGS sequence"/>
</dbReference>
<keyword evidence="8" id="KW-1133">Transmembrane helix</keyword>
<feature type="chain" id="PRO_5047035861" description="Flagellar protein FliL" evidence="11">
    <location>
        <begin position="25"/>
        <end position="149"/>
    </location>
</feature>
<evidence type="ECO:0000256" key="3">
    <source>
        <dbReference type="ARBA" id="ARBA00008281"/>
    </source>
</evidence>
<comment type="caution">
    <text evidence="12">The sequence shown here is derived from an EMBL/GenBank/DDBJ whole genome shotgun (WGS) entry which is preliminary data.</text>
</comment>
<proteinExistence type="inferred from homology"/>
<keyword evidence="7 10" id="KW-0283">Flagellar rotation</keyword>
<evidence type="ECO:0000256" key="9">
    <source>
        <dbReference type="ARBA" id="ARBA00023136"/>
    </source>
</evidence>